<evidence type="ECO:0000313" key="1">
    <source>
        <dbReference type="EMBL" id="KAF2832192.1"/>
    </source>
</evidence>
<sequence>MDLPQELNDMVYHHLWQEVPAIIRIKTHRDIKIYYENMRGYINNFGLPQWLLTSKAILEEGLEQFKTKAIFLFPGTQHWIYDEVYQESTSYITPLVDVFTATRLCIRTFTKGDMSRIQVYEDVVPEIQRLADIFGPHLCVLSIILENYVTLHGSFSSKDIQLPIPNFKNPSIQIRRLELFLKIRGGPDTRKWTRAIPAALEIEVTNHGKSLVGADGRFEIKETKYWDCGKISTDLGSLAWIASFTKGRG</sequence>
<accession>A0A6A7AFZ7</accession>
<protein>
    <submittedName>
        <fullName evidence="1">Uncharacterized protein</fullName>
    </submittedName>
</protein>
<name>A0A6A7AFZ7_9PLEO</name>
<reference evidence="1" key="1">
    <citation type="journal article" date="2020" name="Stud. Mycol.">
        <title>101 Dothideomycetes genomes: a test case for predicting lifestyles and emergence of pathogens.</title>
        <authorList>
            <person name="Haridas S."/>
            <person name="Albert R."/>
            <person name="Binder M."/>
            <person name="Bloem J."/>
            <person name="Labutti K."/>
            <person name="Salamov A."/>
            <person name="Andreopoulos B."/>
            <person name="Baker S."/>
            <person name="Barry K."/>
            <person name="Bills G."/>
            <person name="Bluhm B."/>
            <person name="Cannon C."/>
            <person name="Castanera R."/>
            <person name="Culley D."/>
            <person name="Daum C."/>
            <person name="Ezra D."/>
            <person name="Gonzalez J."/>
            <person name="Henrissat B."/>
            <person name="Kuo A."/>
            <person name="Liang C."/>
            <person name="Lipzen A."/>
            <person name="Lutzoni F."/>
            <person name="Magnuson J."/>
            <person name="Mondo S."/>
            <person name="Nolan M."/>
            <person name="Ohm R."/>
            <person name="Pangilinan J."/>
            <person name="Park H.-J."/>
            <person name="Ramirez L."/>
            <person name="Alfaro M."/>
            <person name="Sun H."/>
            <person name="Tritt A."/>
            <person name="Yoshinaga Y."/>
            <person name="Zwiers L.-H."/>
            <person name="Turgeon B."/>
            <person name="Goodwin S."/>
            <person name="Spatafora J."/>
            <person name="Crous P."/>
            <person name="Grigoriev I."/>
        </authorList>
    </citation>
    <scope>NUCLEOTIDE SEQUENCE</scope>
    <source>
        <strain evidence="1">CBS 113818</strain>
    </source>
</reference>
<gene>
    <name evidence="1" type="ORF">CC86DRAFT_377401</name>
</gene>
<dbReference type="EMBL" id="MU006217">
    <property type="protein sequence ID" value="KAF2832192.1"/>
    <property type="molecule type" value="Genomic_DNA"/>
</dbReference>
<dbReference type="AlphaFoldDB" id="A0A6A7AFZ7"/>
<dbReference type="Proteomes" id="UP000799424">
    <property type="component" value="Unassembled WGS sequence"/>
</dbReference>
<organism evidence="1 2">
    <name type="scientific">Ophiobolus disseminans</name>
    <dbReference type="NCBI Taxonomy" id="1469910"/>
    <lineage>
        <taxon>Eukaryota</taxon>
        <taxon>Fungi</taxon>
        <taxon>Dikarya</taxon>
        <taxon>Ascomycota</taxon>
        <taxon>Pezizomycotina</taxon>
        <taxon>Dothideomycetes</taxon>
        <taxon>Pleosporomycetidae</taxon>
        <taxon>Pleosporales</taxon>
        <taxon>Pleosporineae</taxon>
        <taxon>Phaeosphaeriaceae</taxon>
        <taxon>Ophiobolus</taxon>
    </lineage>
</organism>
<proteinExistence type="predicted"/>
<dbReference type="OrthoDB" id="3799620at2759"/>
<keyword evidence="2" id="KW-1185">Reference proteome</keyword>
<evidence type="ECO:0000313" key="2">
    <source>
        <dbReference type="Proteomes" id="UP000799424"/>
    </source>
</evidence>